<organism evidence="1 2">
    <name type="scientific">Burkholderia phage BcepSaruman</name>
    <dbReference type="NCBI Taxonomy" id="2530032"/>
    <lineage>
        <taxon>Viruses</taxon>
        <taxon>Duplodnaviria</taxon>
        <taxon>Heunggongvirae</taxon>
        <taxon>Uroviricota</taxon>
        <taxon>Caudoviricetes</taxon>
        <taxon>Sarumanvirus</taxon>
        <taxon>Sarumanvirus bcepsaruman</taxon>
    </lineage>
</organism>
<gene>
    <name evidence="1" type="ORF">BcepSaruman_063</name>
</gene>
<accession>A0A4D5ZD62</accession>
<reference evidence="1 2" key="1">
    <citation type="submission" date="2019-02" db="EMBL/GenBank/DDBJ databases">
        <title>Complete genome sequence of Burkholderia cenocepacia phage BcepSaruman.</title>
        <authorList>
            <person name="Park K."/>
            <person name="Liu M."/>
            <person name="Gill J."/>
        </authorList>
    </citation>
    <scope>NUCLEOTIDE SEQUENCE [LARGE SCALE GENOMIC DNA]</scope>
</reference>
<sequence>MQVTFKGEQDNAQQHDGTKERIRTVSLVALNPVTGKLEHVCELRYWASRSTSATNLYASLWVRCGAATTSGYGVAKTSAGRESFGLAFDRALVSAGIEIRDDAGAPIAFESCEQGAGNDALLAIARTLGYTEMILI</sequence>
<dbReference type="Proteomes" id="UP000296455">
    <property type="component" value="Segment"/>
</dbReference>
<evidence type="ECO:0000313" key="1">
    <source>
        <dbReference type="EMBL" id="QBX06476.1"/>
    </source>
</evidence>
<evidence type="ECO:0000313" key="2">
    <source>
        <dbReference type="Proteomes" id="UP000296455"/>
    </source>
</evidence>
<name>A0A4D5ZD62_9CAUD</name>
<proteinExistence type="predicted"/>
<keyword evidence="2" id="KW-1185">Reference proteome</keyword>
<dbReference type="EMBL" id="MK552140">
    <property type="protein sequence ID" value="QBX06476.1"/>
    <property type="molecule type" value="Genomic_DNA"/>
</dbReference>
<protein>
    <submittedName>
        <fullName evidence="1">Uncharacterized protein</fullName>
    </submittedName>
</protein>